<evidence type="ECO:0000313" key="16">
    <source>
        <dbReference type="Proteomes" id="UP000092600"/>
    </source>
</evidence>
<keyword evidence="8" id="KW-0186">Copper</keyword>
<dbReference type="PANTHER" id="PTHR48461:SF1">
    <property type="entry name" value="MULTICOPPER OXIDASE LPR1-LIKE"/>
    <property type="match status" value="1"/>
</dbReference>
<evidence type="ECO:0000313" key="15">
    <source>
        <dbReference type="EMBL" id="OAY77863.1"/>
    </source>
</evidence>
<gene>
    <name evidence="15" type="ORF">ACMD2_18446</name>
</gene>
<evidence type="ECO:0000256" key="10">
    <source>
        <dbReference type="ARBA" id="ARBA00023180"/>
    </source>
</evidence>
<evidence type="ECO:0000256" key="1">
    <source>
        <dbReference type="ARBA" id="ARBA00001935"/>
    </source>
</evidence>
<feature type="signal peptide" evidence="12">
    <location>
        <begin position="1"/>
        <end position="19"/>
    </location>
</feature>
<evidence type="ECO:0000256" key="4">
    <source>
        <dbReference type="ARBA" id="ARBA00022723"/>
    </source>
</evidence>
<comment type="cofactor">
    <cofactor evidence="1">
        <name>Cu cation</name>
        <dbReference type="ChEBI" id="CHEBI:23378"/>
    </cofactor>
</comment>
<dbReference type="GO" id="GO:0016036">
    <property type="term" value="P:cellular response to phosphate starvation"/>
    <property type="evidence" value="ECO:0007669"/>
    <property type="project" value="InterPro"/>
</dbReference>
<evidence type="ECO:0000256" key="12">
    <source>
        <dbReference type="SAM" id="SignalP"/>
    </source>
</evidence>
<name>A0A199VLI1_ANACO</name>
<dbReference type="Pfam" id="PF07731">
    <property type="entry name" value="Cu-oxidase_2"/>
    <property type="match status" value="1"/>
</dbReference>
<dbReference type="GO" id="GO:0005789">
    <property type="term" value="C:endoplasmic reticulum membrane"/>
    <property type="evidence" value="ECO:0007669"/>
    <property type="project" value="UniProtKB-SubCell"/>
</dbReference>
<dbReference type="AlphaFoldDB" id="A0A199VLI1"/>
<dbReference type="InterPro" id="IPR001117">
    <property type="entry name" value="Cu-oxidase_2nd"/>
</dbReference>
<evidence type="ECO:0000256" key="7">
    <source>
        <dbReference type="ARBA" id="ARBA00023002"/>
    </source>
</evidence>
<keyword evidence="6" id="KW-0256">Endoplasmic reticulum</keyword>
<keyword evidence="10" id="KW-0325">Glycoprotein</keyword>
<comment type="subcellular location">
    <subcellularLocation>
        <location evidence="2">Endoplasmic reticulum membrane</location>
        <topology evidence="2">Peripheral membrane protein</topology>
    </subcellularLocation>
</comment>
<evidence type="ECO:0000259" key="14">
    <source>
        <dbReference type="Pfam" id="PF07731"/>
    </source>
</evidence>
<protein>
    <submittedName>
        <fullName evidence="15">Multicopper oxidase LPR1</fullName>
    </submittedName>
</protein>
<keyword evidence="9" id="KW-0472">Membrane</keyword>
<evidence type="ECO:0000256" key="11">
    <source>
        <dbReference type="ARBA" id="ARBA00037077"/>
    </source>
</evidence>
<dbReference type="PANTHER" id="PTHR48461">
    <property type="entry name" value="MULTICOPPER OXIDASE LPR1-LIKE"/>
    <property type="match status" value="1"/>
</dbReference>
<evidence type="ECO:0000256" key="8">
    <source>
        <dbReference type="ARBA" id="ARBA00023008"/>
    </source>
</evidence>
<accession>A0A199VLI1</accession>
<dbReference type="GO" id="GO:0005507">
    <property type="term" value="F:copper ion binding"/>
    <property type="evidence" value="ECO:0007669"/>
    <property type="project" value="InterPro"/>
</dbReference>
<keyword evidence="7" id="KW-0560">Oxidoreductase</keyword>
<evidence type="ECO:0000256" key="2">
    <source>
        <dbReference type="ARBA" id="ARBA00004406"/>
    </source>
</evidence>
<evidence type="ECO:0000256" key="6">
    <source>
        <dbReference type="ARBA" id="ARBA00022824"/>
    </source>
</evidence>
<comment type="caution">
    <text evidence="15">The sequence shown here is derived from an EMBL/GenBank/DDBJ whole genome shotgun (WGS) entry which is preliminary data.</text>
</comment>
<dbReference type="Gene3D" id="2.60.40.420">
    <property type="entry name" value="Cupredoxins - blue copper proteins"/>
    <property type="match status" value="3"/>
</dbReference>
<feature type="chain" id="PRO_5008285961" evidence="12">
    <location>
        <begin position="20"/>
        <end position="545"/>
    </location>
</feature>
<dbReference type="GO" id="GO:0016491">
    <property type="term" value="F:oxidoreductase activity"/>
    <property type="evidence" value="ECO:0007669"/>
    <property type="project" value="UniProtKB-KW"/>
</dbReference>
<evidence type="ECO:0000256" key="9">
    <source>
        <dbReference type="ARBA" id="ARBA00023136"/>
    </source>
</evidence>
<dbReference type="STRING" id="4615.A0A199VLI1"/>
<dbReference type="InterPro" id="IPR008972">
    <property type="entry name" value="Cupredoxin"/>
</dbReference>
<dbReference type="InterPro" id="IPR052152">
    <property type="entry name" value="LPR1/LPR2"/>
</dbReference>
<reference evidence="15 16" key="1">
    <citation type="journal article" date="2016" name="DNA Res.">
        <title>The draft genome of MD-2 pineapple using hybrid error correction of long reads.</title>
        <authorList>
            <person name="Redwan R.M."/>
            <person name="Saidin A."/>
            <person name="Kumar S.V."/>
        </authorList>
    </citation>
    <scope>NUCLEOTIDE SEQUENCE [LARGE SCALE GENOMIC DNA]</scope>
    <source>
        <strain evidence="16">cv. MD2</strain>
        <tissue evidence="15">Leaf</tissue>
    </source>
</reference>
<evidence type="ECO:0000256" key="3">
    <source>
        <dbReference type="ARBA" id="ARBA00010609"/>
    </source>
</evidence>
<dbReference type="Proteomes" id="UP000092600">
    <property type="component" value="Unassembled WGS sequence"/>
</dbReference>
<dbReference type="SUPFAM" id="SSF49503">
    <property type="entry name" value="Cupredoxins"/>
    <property type="match status" value="3"/>
</dbReference>
<dbReference type="InterPro" id="IPR011706">
    <property type="entry name" value="Cu-oxidase_C"/>
</dbReference>
<keyword evidence="4" id="KW-0479">Metal-binding</keyword>
<feature type="domain" description="Plastocyanin-like" evidence="13">
    <location>
        <begin position="248"/>
        <end position="322"/>
    </location>
</feature>
<evidence type="ECO:0000256" key="5">
    <source>
        <dbReference type="ARBA" id="ARBA00022729"/>
    </source>
</evidence>
<feature type="domain" description="Plastocyanin-like" evidence="14">
    <location>
        <begin position="393"/>
        <end position="539"/>
    </location>
</feature>
<comment type="function">
    <text evidence="11">Multicopper oxidase that may play a role in the maintenance of inorganic phosphate homeostasis.</text>
</comment>
<comment type="similarity">
    <text evidence="3">Belongs to the multicopper oxidase family.</text>
</comment>
<dbReference type="CDD" id="cd13868">
    <property type="entry name" value="CuRO_2_CotA_like"/>
    <property type="match status" value="1"/>
</dbReference>
<dbReference type="EMBL" id="LSRQ01001443">
    <property type="protein sequence ID" value="OAY77863.1"/>
    <property type="molecule type" value="Genomic_DNA"/>
</dbReference>
<proteinExistence type="inferred from homology"/>
<dbReference type="Pfam" id="PF00394">
    <property type="entry name" value="Cu-oxidase"/>
    <property type="match status" value="1"/>
</dbReference>
<evidence type="ECO:0000259" key="13">
    <source>
        <dbReference type="Pfam" id="PF00394"/>
    </source>
</evidence>
<sequence length="545" mass="60368">MGAKLGLSLMLMFVTVATGFSTTPPPVTEQTLQKIAGSLEMYVDLLPQMPKIYGYSMEGVFVFGAGADTATFPGPTIEALQGNYLPARHILPWDPTITVAIPPHGGVPTVVHLHGGVHPPQSDGNPSAWFTADFRDTGPKWTQYTYTYPNVQNPGNLCDNVDGEVLDRDKDNFLYHDHALGLTRANLLAGLLGAYASFGLPAGDEFDRHLIIADRSFYADGSLYMNATGDNPSIHPEWQPEYFGEAVTVNGKAWPFLTVCRRRYRFRIINSSNARYFNLSLSNHLPFCVVGSDTAYLNKPVMTSTVLLAPAEIFDVVIDFTKSTTSEAELTNSAPYPLPNGTATNRLNGKVMKFVIGRESAPDDSRIPKRLVRYPRADEREATVKRYITFYEYDSATEKPTHLYINGKPLLDPATETPRPGNTEVWEVINLTQDNHPLHLHLANFQAVRVQQLANATAFLNCMTVHGDAVKCNITGQAIGRLLAVPEHEKTWKNVVKIEPGYMTTVVVKFKLVDTNATYPFDATAEPGYVYHCHVRLFLSYSCLA</sequence>
<keyword evidence="5 12" id="KW-0732">Signal</keyword>
<organism evidence="15 16">
    <name type="scientific">Ananas comosus</name>
    <name type="common">Pineapple</name>
    <name type="synonym">Ananas ananas</name>
    <dbReference type="NCBI Taxonomy" id="4615"/>
    <lineage>
        <taxon>Eukaryota</taxon>
        <taxon>Viridiplantae</taxon>
        <taxon>Streptophyta</taxon>
        <taxon>Embryophyta</taxon>
        <taxon>Tracheophyta</taxon>
        <taxon>Spermatophyta</taxon>
        <taxon>Magnoliopsida</taxon>
        <taxon>Liliopsida</taxon>
        <taxon>Poales</taxon>
        <taxon>Bromeliaceae</taxon>
        <taxon>Bromelioideae</taxon>
        <taxon>Ananas</taxon>
    </lineage>
</organism>